<proteinExistence type="predicted"/>
<dbReference type="InterPro" id="IPR026838">
    <property type="entry name" value="YheC/D"/>
</dbReference>
<evidence type="ECO:0000313" key="2">
    <source>
        <dbReference type="Proteomes" id="UP000186795"/>
    </source>
</evidence>
<sequence>MGKYPVVPVQVGELTGFRKTVSLPDPCFGQLKTSSKIKLKVGQWDTVVEIIRNSSDKRILLSEDLLLKSGLFNGTECFSKVEGNSLKLGPLIGLFTSRKHISRLNRQDASFRTLEILKASQKARTVLYHFSIRNLQWNTNTINGTIFNPISQKWEKRILPFPDVLYDRASGRAYRKYEDHVLARNKMDEMKIPKVNAVHYFDKWDLSRHLGRYRDVKEYLPETYKYTPLHLKKMLKRNPIIYLKAAIGSMGTRIMRLESKGNKYKYSVYRKTLQTGQSFSLQRVNHKVADFFGNDQVIMQQGIRLIQVNKGNVDMRATVQRNSKGKLEINSIAVRIGKEGFPITSSRTGSNIVRLDEFMEKHGNHYSDKLEDKIHQFLIRIYQRIEDIYGPFGEMGIDFGVDTSGNIYFIESNAKPAKDSLYQSFDRKTIDRAFRNPMEYAKQLSGFQS</sequence>
<keyword evidence="2" id="KW-1185">Reference proteome</keyword>
<dbReference type="SUPFAM" id="SSF56059">
    <property type="entry name" value="Glutathione synthetase ATP-binding domain-like"/>
    <property type="match status" value="1"/>
</dbReference>
<reference evidence="2" key="1">
    <citation type="submission" date="2017-01" db="EMBL/GenBank/DDBJ databases">
        <authorList>
            <person name="Varghese N."/>
            <person name="Submissions S."/>
        </authorList>
    </citation>
    <scope>NUCLEOTIDE SEQUENCE [LARGE SCALE GENOMIC DNA]</scope>
    <source>
        <strain evidence="2">DSM 45196</strain>
    </source>
</reference>
<name>A0A1N7KGY2_9BACL</name>
<gene>
    <name evidence="1" type="ORF">SAMN05421790_10363</name>
</gene>
<dbReference type="Proteomes" id="UP000186795">
    <property type="component" value="Unassembled WGS sequence"/>
</dbReference>
<accession>A0A1N7KGY2</accession>
<organism evidence="1 2">
    <name type="scientific">Kroppenstedtia eburnea</name>
    <dbReference type="NCBI Taxonomy" id="714067"/>
    <lineage>
        <taxon>Bacteria</taxon>
        <taxon>Bacillati</taxon>
        <taxon>Bacillota</taxon>
        <taxon>Bacilli</taxon>
        <taxon>Bacillales</taxon>
        <taxon>Thermoactinomycetaceae</taxon>
        <taxon>Kroppenstedtia</taxon>
    </lineage>
</organism>
<protein>
    <submittedName>
        <fullName evidence="1">YheC/D like ATP-grasp</fullName>
    </submittedName>
</protein>
<dbReference type="Pfam" id="PF14398">
    <property type="entry name" value="ATPgrasp_YheCD"/>
    <property type="match status" value="1"/>
</dbReference>
<dbReference type="AlphaFoldDB" id="A0A1N7KGY2"/>
<evidence type="ECO:0000313" key="1">
    <source>
        <dbReference type="EMBL" id="SIS60740.1"/>
    </source>
</evidence>
<dbReference type="EMBL" id="FTOD01000003">
    <property type="protein sequence ID" value="SIS60740.1"/>
    <property type="molecule type" value="Genomic_DNA"/>
</dbReference>